<evidence type="ECO:0000313" key="2">
    <source>
        <dbReference type="EMBL" id="KIF50243.1"/>
    </source>
</evidence>
<feature type="chain" id="PRO_5002154220" evidence="1">
    <location>
        <begin position="25"/>
        <end position="135"/>
    </location>
</feature>
<dbReference type="RefSeq" id="WP_020195965.1">
    <property type="nucleotide sequence ID" value="NZ_BAOH01000035.1"/>
</dbReference>
<sequence>MTFNRVVSIVTMTAAMFSSGYAYAAPAFSADQLCKAGLALAIDKQPRGIKTAGTSGQRILLALKNGKNDWDYRCTVNRQNRTLKIDARDLKRNDKYLAQAIRYRVNEGKRSVEVTMKKRAGGGLKNDTFTTLQLD</sequence>
<keyword evidence="1" id="KW-0732">Signal</keyword>
<accession>A0A0C1VKG1</accession>
<dbReference type="Proteomes" id="UP000031586">
    <property type="component" value="Unassembled WGS sequence"/>
</dbReference>
<reference evidence="2 3" key="1">
    <citation type="submission" date="2014-07" db="EMBL/GenBank/DDBJ databases">
        <title>Unique and conserved regions in Vibrio harveyi and related species in comparison with the shrimp pathogen Vibrio harveyi CAIM 1792.</title>
        <authorList>
            <person name="Espinoza-Valles I."/>
            <person name="Vora G."/>
            <person name="Leekitcharoenphon P."/>
            <person name="Ussery D."/>
            <person name="Hoj L."/>
            <person name="Gomez-Gil B."/>
        </authorList>
    </citation>
    <scope>NUCLEOTIDE SEQUENCE [LARGE SCALE GENOMIC DNA]</scope>
    <source>
        <strain evidence="3">CAIM 1854 / LMG 25443</strain>
    </source>
</reference>
<dbReference type="EMBL" id="JPRD01000055">
    <property type="protein sequence ID" value="KIF50243.1"/>
    <property type="molecule type" value="Genomic_DNA"/>
</dbReference>
<name>A0A0C1VKG1_9VIBR</name>
<proteinExistence type="predicted"/>
<gene>
    <name evidence="2" type="ORF">H735_25685</name>
</gene>
<comment type="caution">
    <text evidence="2">The sequence shown here is derived from an EMBL/GenBank/DDBJ whole genome shotgun (WGS) entry which is preliminary data.</text>
</comment>
<organism evidence="2 3">
    <name type="scientific">Vibrio owensii CAIM 1854 = LMG 25443</name>
    <dbReference type="NCBI Taxonomy" id="1229493"/>
    <lineage>
        <taxon>Bacteria</taxon>
        <taxon>Pseudomonadati</taxon>
        <taxon>Pseudomonadota</taxon>
        <taxon>Gammaproteobacteria</taxon>
        <taxon>Vibrionales</taxon>
        <taxon>Vibrionaceae</taxon>
        <taxon>Vibrio</taxon>
    </lineage>
</organism>
<evidence type="ECO:0000256" key="1">
    <source>
        <dbReference type="SAM" id="SignalP"/>
    </source>
</evidence>
<dbReference type="PATRIC" id="fig|1229493.5.peg.4711"/>
<feature type="signal peptide" evidence="1">
    <location>
        <begin position="1"/>
        <end position="24"/>
    </location>
</feature>
<dbReference type="AlphaFoldDB" id="A0A0C1VKG1"/>
<protein>
    <submittedName>
        <fullName evidence="2">Uncharacterized protein</fullName>
    </submittedName>
</protein>
<evidence type="ECO:0000313" key="3">
    <source>
        <dbReference type="Proteomes" id="UP000031586"/>
    </source>
</evidence>